<dbReference type="Proteomes" id="UP001244341">
    <property type="component" value="Chromosome 4b"/>
</dbReference>
<evidence type="ECO:0000256" key="3">
    <source>
        <dbReference type="ARBA" id="ARBA00022927"/>
    </source>
</evidence>
<protein>
    <recommendedName>
        <fullName evidence="7">Nuclear pore complex protein</fullName>
    </recommendedName>
</protein>
<dbReference type="PANTHER" id="PTHR13003:SF2">
    <property type="entry name" value="NUCLEAR PORE COMPLEX PROTEIN NUP107"/>
    <property type="match status" value="1"/>
</dbReference>
<evidence type="ECO:0000256" key="4">
    <source>
        <dbReference type="ARBA" id="ARBA00023010"/>
    </source>
</evidence>
<evidence type="ECO:0000313" key="9">
    <source>
        <dbReference type="Proteomes" id="UP001244341"/>
    </source>
</evidence>
<gene>
    <name evidence="8" type="ORF">OEZ85_006600</name>
</gene>
<dbReference type="Gene3D" id="1.10.3450.20">
    <property type="match status" value="1"/>
</dbReference>
<keyword evidence="4 7" id="KW-0811">Translocation</keyword>
<reference evidence="8 9" key="1">
    <citation type="submission" date="2023-05" db="EMBL/GenBank/DDBJ databases">
        <title>A 100% complete, gapless, phased diploid assembly of the Scenedesmus obliquus UTEX 3031 genome.</title>
        <authorList>
            <person name="Biondi T.C."/>
            <person name="Hanschen E.R."/>
            <person name="Kwon T."/>
            <person name="Eng W."/>
            <person name="Kruse C.P.S."/>
            <person name="Koehler S.I."/>
            <person name="Kunde Y."/>
            <person name="Gleasner C.D."/>
            <person name="You Mak K.T."/>
            <person name="Polle J."/>
            <person name="Hovde B.T."/>
            <person name="Starkenburg S.R."/>
        </authorList>
    </citation>
    <scope>NUCLEOTIDE SEQUENCE [LARGE SCALE GENOMIC DNA]</scope>
    <source>
        <strain evidence="8 9">DOE0152z</strain>
    </source>
</reference>
<comment type="subunit">
    <text evidence="7">Part of the nuclear pore complex (NPC).</text>
</comment>
<comment type="function">
    <text evidence="7">Functions as a component of the nuclear pore complex (NPC).</text>
</comment>
<keyword evidence="3" id="KW-0653">Protein transport</keyword>
<keyword evidence="2" id="KW-0509">mRNA transport</keyword>
<evidence type="ECO:0000256" key="5">
    <source>
        <dbReference type="ARBA" id="ARBA00023132"/>
    </source>
</evidence>
<keyword evidence="9" id="KW-1185">Reference proteome</keyword>
<comment type="similarity">
    <text evidence="7">Belongs to the nucleoporin Nup84/Nup107 family.</text>
</comment>
<sequence length="855" mass="91668">MANMDFQPPLLSMAEAEDQGELSLEEQFAQILLALMRDDVSAAAAIHAFEQASVGMMQQYREASSALLHRAAHYLHTRRLASELEGQAASWHLLHALYCSGDNPAGNNLAGAADAGGRQTLREMTAALVNSNTQLRRLAQVVCWLESLAAQQLQDAPAARFAHHEGLWRETLLSFGLTAKGSGSVSAGGAAGVIELDPDAPSRGKVKLSQGDFRGEERLASHLWQLIRAGKLREARLLCCQAGQAWRCMSLAGGGEWGPLPVGAAAAEAAEQMDQQAAAEELACQVDGGVASAKLAWKWACYAAAEAAAGGTPGNRWEAAVYGALCGHVTAMLPVCASWEDEMWSYCRAWLDLQTDAMLLEGVEHQLPGAAQHMLGAAASPDDLVSPELLVQCVSQAAASGYSSSTDTSLLRDGLAVMAGAWPLNRQLSENERTLLPRNFSELMQLVSNSANTTVRGAARQQQHLLQLQVIAEDWPAITLELAGAALTAAEQLQQLQAGQQALLQQRQQQQAGDGDADEGMEVEDAAGLLAGTAAGADDESARVSEESARSVLRFAAHWALCLRALGLMPAHEWSTDEEEEAEWARLQAMLGKVIYQYALHLAQQQDTLQLAPLYLCHLRLGLRESLLQTLLAAATDVLDDEQCQALYVQLLAATEEWRQRQQRLQELVLVQGKQPGPWWDVGDEDEEGVEALQLQEGMMGLAGSGAEEQGRLRQPSSCLFGDLREGSNGADPDQPFVQLEAHHQERLQQQLQQFLQAATAMLPDVSFKTALADPDSDLAGSVLVLLELARAGHPSSQLDALISAAGDAAGRDGPQLLELLSPGDAGKLLVLLEQAIEEGGLLEEGADAELLLQQ</sequence>
<keyword evidence="7" id="KW-0472">Membrane</keyword>
<proteinExistence type="inferred from homology"/>
<name>A0ABY8TV43_TETOB</name>
<dbReference type="EMBL" id="CP126211">
    <property type="protein sequence ID" value="WIA12989.1"/>
    <property type="molecule type" value="Genomic_DNA"/>
</dbReference>
<evidence type="ECO:0000256" key="2">
    <source>
        <dbReference type="ARBA" id="ARBA00022816"/>
    </source>
</evidence>
<dbReference type="PANTHER" id="PTHR13003">
    <property type="entry name" value="NUP107-RELATED"/>
    <property type="match status" value="1"/>
</dbReference>
<evidence type="ECO:0000313" key="8">
    <source>
        <dbReference type="EMBL" id="WIA12989.1"/>
    </source>
</evidence>
<keyword evidence="6 7" id="KW-0539">Nucleus</keyword>
<keyword evidence="1 7" id="KW-0813">Transport</keyword>
<comment type="subcellular location">
    <subcellularLocation>
        <location evidence="7">Nucleus</location>
        <location evidence="7">Nuclear pore complex</location>
    </subcellularLocation>
    <subcellularLocation>
        <location evidence="7">Nucleus membrane</location>
    </subcellularLocation>
</comment>
<evidence type="ECO:0000256" key="7">
    <source>
        <dbReference type="RuleBase" id="RU365072"/>
    </source>
</evidence>
<accession>A0ABY8TV43</accession>
<organism evidence="8 9">
    <name type="scientific">Tetradesmus obliquus</name>
    <name type="common">Green alga</name>
    <name type="synonym">Acutodesmus obliquus</name>
    <dbReference type="NCBI Taxonomy" id="3088"/>
    <lineage>
        <taxon>Eukaryota</taxon>
        <taxon>Viridiplantae</taxon>
        <taxon>Chlorophyta</taxon>
        <taxon>core chlorophytes</taxon>
        <taxon>Chlorophyceae</taxon>
        <taxon>CS clade</taxon>
        <taxon>Sphaeropleales</taxon>
        <taxon>Scenedesmaceae</taxon>
        <taxon>Tetradesmus</taxon>
    </lineage>
</organism>
<dbReference type="InterPro" id="IPR007252">
    <property type="entry name" value="Nup84/Nup107"/>
</dbReference>
<dbReference type="Pfam" id="PF04121">
    <property type="entry name" value="Nup84_Nup100"/>
    <property type="match status" value="1"/>
</dbReference>
<keyword evidence="5 7" id="KW-0906">Nuclear pore complex</keyword>
<evidence type="ECO:0000256" key="1">
    <source>
        <dbReference type="ARBA" id="ARBA00022448"/>
    </source>
</evidence>
<evidence type="ECO:0000256" key="6">
    <source>
        <dbReference type="ARBA" id="ARBA00023242"/>
    </source>
</evidence>